<organism evidence="12 13">
    <name type="scientific">Solicola gregarius</name>
    <dbReference type="NCBI Taxonomy" id="2908642"/>
    <lineage>
        <taxon>Bacteria</taxon>
        <taxon>Bacillati</taxon>
        <taxon>Actinomycetota</taxon>
        <taxon>Actinomycetes</taxon>
        <taxon>Propionibacteriales</taxon>
        <taxon>Nocardioidaceae</taxon>
        <taxon>Solicola</taxon>
    </lineage>
</organism>
<evidence type="ECO:0000256" key="6">
    <source>
        <dbReference type="ARBA" id="ARBA00023053"/>
    </source>
</evidence>
<evidence type="ECO:0000256" key="10">
    <source>
        <dbReference type="RuleBase" id="RU366002"/>
    </source>
</evidence>
<feature type="transmembrane region" description="Helical" evidence="10">
    <location>
        <begin position="296"/>
        <end position="321"/>
    </location>
</feature>
<accession>A0AA46TJ15</accession>
<evidence type="ECO:0000313" key="13">
    <source>
        <dbReference type="Proteomes" id="UP001164390"/>
    </source>
</evidence>
<feature type="transmembrane region" description="Helical" evidence="10">
    <location>
        <begin position="375"/>
        <end position="394"/>
    </location>
</feature>
<dbReference type="PANTHER" id="PTHR10110">
    <property type="entry name" value="SODIUM/HYDROGEN EXCHANGER"/>
    <property type="match status" value="1"/>
</dbReference>
<dbReference type="Gene3D" id="3.30.40.10">
    <property type="entry name" value="Zinc/RING finger domain, C3HC4 (zinc finger)"/>
    <property type="match status" value="1"/>
</dbReference>
<dbReference type="Gene3D" id="6.10.140.1330">
    <property type="match status" value="1"/>
</dbReference>
<keyword evidence="8 10" id="KW-0472">Membrane</keyword>
<keyword evidence="2 10" id="KW-0813">Transport</keyword>
<keyword evidence="13" id="KW-1185">Reference proteome</keyword>
<evidence type="ECO:0000256" key="1">
    <source>
        <dbReference type="ARBA" id="ARBA00004651"/>
    </source>
</evidence>
<evidence type="ECO:0000256" key="7">
    <source>
        <dbReference type="ARBA" id="ARBA00023065"/>
    </source>
</evidence>
<dbReference type="GO" id="GO:0098719">
    <property type="term" value="P:sodium ion import across plasma membrane"/>
    <property type="evidence" value="ECO:0007669"/>
    <property type="project" value="TreeGrafter"/>
</dbReference>
<evidence type="ECO:0000256" key="4">
    <source>
        <dbReference type="ARBA" id="ARBA00022692"/>
    </source>
</evidence>
<keyword evidence="10" id="KW-0050">Antiport</keyword>
<keyword evidence="6 10" id="KW-0915">Sodium</keyword>
<feature type="transmembrane region" description="Helical" evidence="10">
    <location>
        <begin position="54"/>
        <end position="73"/>
    </location>
</feature>
<dbReference type="Pfam" id="PF02148">
    <property type="entry name" value="zf-UBP"/>
    <property type="match status" value="1"/>
</dbReference>
<dbReference type="SUPFAM" id="SSF57850">
    <property type="entry name" value="RING/U-box"/>
    <property type="match status" value="1"/>
</dbReference>
<evidence type="ECO:0000256" key="2">
    <source>
        <dbReference type="ARBA" id="ARBA00022448"/>
    </source>
</evidence>
<dbReference type="InterPro" id="IPR006153">
    <property type="entry name" value="Cation/H_exchanger_TM"/>
</dbReference>
<feature type="transmembrane region" description="Helical" evidence="10">
    <location>
        <begin position="342"/>
        <end position="363"/>
    </location>
</feature>
<dbReference type="GO" id="GO:0008270">
    <property type="term" value="F:zinc ion binding"/>
    <property type="evidence" value="ECO:0007669"/>
    <property type="project" value="InterPro"/>
</dbReference>
<feature type="transmembrane region" description="Helical" evidence="10">
    <location>
        <begin position="181"/>
        <end position="202"/>
    </location>
</feature>
<keyword evidence="7 10" id="KW-0406">Ion transport</keyword>
<dbReference type="KEGG" id="sgrg:L0C25_03800"/>
<feature type="domain" description="UBP-type" evidence="11">
    <location>
        <begin position="541"/>
        <end position="621"/>
    </location>
</feature>
<evidence type="ECO:0000256" key="9">
    <source>
        <dbReference type="ARBA" id="ARBA00023201"/>
    </source>
</evidence>
<comment type="similarity">
    <text evidence="10">Belongs to the monovalent cation:proton antiporter 1 (CPA1) transporter (TC 2.A.36) family.</text>
</comment>
<dbReference type="InterPro" id="IPR013083">
    <property type="entry name" value="Znf_RING/FYVE/PHD"/>
</dbReference>
<name>A0AA46TJ15_9ACTN</name>
<feature type="transmembrane region" description="Helical" evidence="10">
    <location>
        <begin position="263"/>
        <end position="284"/>
    </location>
</feature>
<dbReference type="GO" id="GO:0015386">
    <property type="term" value="F:potassium:proton antiporter activity"/>
    <property type="evidence" value="ECO:0007669"/>
    <property type="project" value="TreeGrafter"/>
</dbReference>
<keyword evidence="3 10" id="KW-1003">Cell membrane</keyword>
<protein>
    <submittedName>
        <fullName evidence="12">Na+/H+ antiporter</fullName>
    </submittedName>
</protein>
<comment type="subcellular location">
    <subcellularLocation>
        <location evidence="1 10">Cell membrane</location>
        <topology evidence="1 10">Multi-pass membrane protein</topology>
    </subcellularLocation>
</comment>
<comment type="caution">
    <text evidence="10">Lacks conserved residue(s) required for the propagation of feature annotation.</text>
</comment>
<dbReference type="AlphaFoldDB" id="A0AA46TJ15"/>
<dbReference type="PANTHER" id="PTHR10110:SF86">
    <property type="entry name" value="SODIUM_HYDROGEN EXCHANGER 7"/>
    <property type="match status" value="1"/>
</dbReference>
<dbReference type="PROSITE" id="PS50271">
    <property type="entry name" value="ZF_UBP"/>
    <property type="match status" value="1"/>
</dbReference>
<keyword evidence="9 10" id="KW-0739">Sodium transport</keyword>
<evidence type="ECO:0000256" key="8">
    <source>
        <dbReference type="ARBA" id="ARBA00023136"/>
    </source>
</evidence>
<evidence type="ECO:0000259" key="11">
    <source>
        <dbReference type="PROSITE" id="PS50271"/>
    </source>
</evidence>
<dbReference type="GO" id="GO:0015385">
    <property type="term" value="F:sodium:proton antiporter activity"/>
    <property type="evidence" value="ECO:0007669"/>
    <property type="project" value="InterPro"/>
</dbReference>
<gene>
    <name evidence="12" type="ORF">L0C25_03800</name>
</gene>
<dbReference type="Proteomes" id="UP001164390">
    <property type="component" value="Chromosome"/>
</dbReference>
<dbReference type="InterPro" id="IPR018422">
    <property type="entry name" value="Cation/H_exchanger_CPA1"/>
</dbReference>
<reference evidence="12" key="1">
    <citation type="submission" date="2022-01" db="EMBL/GenBank/DDBJ databases">
        <title>Nocardioidaceae gen. sp. A5X3R13.</title>
        <authorList>
            <person name="Lopez Marin M.A."/>
            <person name="Uhlik O."/>
        </authorList>
    </citation>
    <scope>NUCLEOTIDE SEQUENCE</scope>
    <source>
        <strain evidence="12">A5X3R13</strain>
    </source>
</reference>
<keyword evidence="5 10" id="KW-1133">Transmembrane helix</keyword>
<sequence length="621" mass="67397">MHIAVTMVVLVTCVVAVSALARRVGFSAPLVLVVAGFVGSYLPFIPDVALTPDLVLIGLLPPLLYAAAIRTSLIDFRRNKRPIGLLSVGLVVFTTLGVGLTVWWLLPVPLAAALALGAVVAPPDAVAATSIARKAGMPRRIVTILEGESLVNDATALVTLRTAVAAMGAGGVTVWSVGLDFLVSAVGAAAIGVVVAVVIGWVRKRVTDTLTDVSISILTPWIAYIPAEEIHSSGVLAVVVAGLLLGHRSPVIQSASSRVFERTIWATIGFLLENTVFLLIGLQVRTVIADLGDSDLAMSTIVWSCVAALVAAIVLRFCWVFPATYLPRLIPAVRRTDPSPPWQFTTIVAWAGMRGVVTLAAVFLLPEDTPHREVFVAIAFFVTAGTLLIQGLTLPSLVRRLDLPAPDPQEDHLQEATVYQRAARAGLQRLDEELTGDEPQEVVDRLRQRSLDRANAVWERLGGSSDPPSVQYAKLREIMLESERGEVLRIRRNGHMDQTVLRHVLDALDVEETILDRSAEDTTAEREVELVPSGNRGKCEDLRTYVDAPRPRTPEGCEQCLKEGMSWVHLRECMVCGYIGCCDSSPGTHATKHWEESEHPVMRSFEPGEAWRWCFPHHVTG</sequence>
<dbReference type="GO" id="GO:0051453">
    <property type="term" value="P:regulation of intracellular pH"/>
    <property type="evidence" value="ECO:0007669"/>
    <property type="project" value="TreeGrafter"/>
</dbReference>
<dbReference type="Pfam" id="PF00999">
    <property type="entry name" value="Na_H_Exchanger"/>
    <property type="match status" value="1"/>
</dbReference>
<feature type="transmembrane region" description="Helical" evidence="10">
    <location>
        <begin position="154"/>
        <end position="175"/>
    </location>
</feature>
<keyword evidence="4 10" id="KW-0812">Transmembrane</keyword>
<comment type="function">
    <text evidence="10">Na(+)/H(+) antiporter that extrudes sodium in exchange for external protons.</text>
</comment>
<feature type="transmembrane region" description="Helical" evidence="10">
    <location>
        <begin position="112"/>
        <end position="133"/>
    </location>
</feature>
<proteinExistence type="inferred from homology"/>
<dbReference type="InterPro" id="IPR004705">
    <property type="entry name" value="Cation/H_exchanger_CPA1_bac"/>
</dbReference>
<feature type="transmembrane region" description="Helical" evidence="10">
    <location>
        <begin position="233"/>
        <end position="251"/>
    </location>
</feature>
<dbReference type="EMBL" id="CP094970">
    <property type="protein sequence ID" value="UYM06211.1"/>
    <property type="molecule type" value="Genomic_DNA"/>
</dbReference>
<dbReference type="NCBIfam" id="TIGR00831">
    <property type="entry name" value="a_cpa1"/>
    <property type="match status" value="1"/>
</dbReference>
<dbReference type="RefSeq" id="WP_271635076.1">
    <property type="nucleotide sequence ID" value="NZ_CP094970.1"/>
</dbReference>
<evidence type="ECO:0000256" key="5">
    <source>
        <dbReference type="ARBA" id="ARBA00022989"/>
    </source>
</evidence>
<evidence type="ECO:0000256" key="3">
    <source>
        <dbReference type="ARBA" id="ARBA00022475"/>
    </source>
</evidence>
<evidence type="ECO:0000313" key="12">
    <source>
        <dbReference type="EMBL" id="UYM06211.1"/>
    </source>
</evidence>
<feature type="transmembrane region" description="Helical" evidence="10">
    <location>
        <begin position="85"/>
        <end position="106"/>
    </location>
</feature>
<dbReference type="GO" id="GO:0005886">
    <property type="term" value="C:plasma membrane"/>
    <property type="evidence" value="ECO:0007669"/>
    <property type="project" value="UniProtKB-SubCell"/>
</dbReference>
<dbReference type="InterPro" id="IPR001607">
    <property type="entry name" value="Znf_UBP"/>
</dbReference>